<reference evidence="4" key="1">
    <citation type="journal article" date="2020" name="Stud. Mycol.">
        <title>101 Dothideomycetes genomes: a test case for predicting lifestyles and emergence of pathogens.</title>
        <authorList>
            <person name="Haridas S."/>
            <person name="Albert R."/>
            <person name="Binder M."/>
            <person name="Bloem J."/>
            <person name="Labutti K."/>
            <person name="Salamov A."/>
            <person name="Andreopoulos B."/>
            <person name="Baker S."/>
            <person name="Barry K."/>
            <person name="Bills G."/>
            <person name="Bluhm B."/>
            <person name="Cannon C."/>
            <person name="Castanera R."/>
            <person name="Culley D."/>
            <person name="Daum C."/>
            <person name="Ezra D."/>
            <person name="Gonzalez J."/>
            <person name="Henrissat B."/>
            <person name="Kuo A."/>
            <person name="Liang C."/>
            <person name="Lipzen A."/>
            <person name="Lutzoni F."/>
            <person name="Magnuson J."/>
            <person name="Mondo S."/>
            <person name="Nolan M."/>
            <person name="Ohm R."/>
            <person name="Pangilinan J."/>
            <person name="Park H.-J."/>
            <person name="Ramirez L."/>
            <person name="Alfaro M."/>
            <person name="Sun H."/>
            <person name="Tritt A."/>
            <person name="Yoshinaga Y."/>
            <person name="Zwiers L.-H."/>
            <person name="Turgeon B."/>
            <person name="Goodwin S."/>
            <person name="Spatafora J."/>
            <person name="Crous P."/>
            <person name="Grigoriev I."/>
        </authorList>
    </citation>
    <scope>NUCLEOTIDE SEQUENCE</scope>
    <source>
        <strain evidence="4">CBS 269.34</strain>
    </source>
</reference>
<dbReference type="Gene3D" id="1.25.40.20">
    <property type="entry name" value="Ankyrin repeat-containing domain"/>
    <property type="match status" value="1"/>
</dbReference>
<keyword evidence="1" id="KW-0677">Repeat</keyword>
<evidence type="ECO:0000256" key="3">
    <source>
        <dbReference type="PROSITE-ProRule" id="PRU00023"/>
    </source>
</evidence>
<dbReference type="SUPFAM" id="SSF48403">
    <property type="entry name" value="Ankyrin repeat"/>
    <property type="match status" value="1"/>
</dbReference>
<dbReference type="AlphaFoldDB" id="A0A6A6QV35"/>
<evidence type="ECO:0000313" key="4">
    <source>
        <dbReference type="EMBL" id="KAF2496002.1"/>
    </source>
</evidence>
<dbReference type="EMBL" id="MU004188">
    <property type="protein sequence ID" value="KAF2496002.1"/>
    <property type="molecule type" value="Genomic_DNA"/>
</dbReference>
<gene>
    <name evidence="4" type="ORF">BU16DRAFT_538609</name>
</gene>
<accession>A0A6A6QV35</accession>
<dbReference type="OrthoDB" id="539213at2759"/>
<dbReference type="SMART" id="SM00248">
    <property type="entry name" value="ANK"/>
    <property type="match status" value="2"/>
</dbReference>
<dbReference type="Pfam" id="PF12796">
    <property type="entry name" value="Ank_2"/>
    <property type="match status" value="1"/>
</dbReference>
<dbReference type="PROSITE" id="PS50297">
    <property type="entry name" value="ANK_REP_REGION"/>
    <property type="match status" value="2"/>
</dbReference>
<evidence type="ECO:0000313" key="5">
    <source>
        <dbReference type="Proteomes" id="UP000799750"/>
    </source>
</evidence>
<feature type="repeat" description="ANK" evidence="3">
    <location>
        <begin position="93"/>
        <end position="125"/>
    </location>
</feature>
<keyword evidence="5" id="KW-1185">Reference proteome</keyword>
<dbReference type="InterPro" id="IPR036770">
    <property type="entry name" value="Ankyrin_rpt-contain_sf"/>
</dbReference>
<dbReference type="PROSITE" id="PS50088">
    <property type="entry name" value="ANK_REPEAT"/>
    <property type="match status" value="2"/>
</dbReference>
<feature type="repeat" description="ANK" evidence="3">
    <location>
        <begin position="58"/>
        <end position="90"/>
    </location>
</feature>
<dbReference type="InterPro" id="IPR002110">
    <property type="entry name" value="Ankyrin_rpt"/>
</dbReference>
<protein>
    <submittedName>
        <fullName evidence="4">Uncharacterized protein</fullName>
    </submittedName>
</protein>
<organism evidence="4 5">
    <name type="scientific">Lophium mytilinum</name>
    <dbReference type="NCBI Taxonomy" id="390894"/>
    <lineage>
        <taxon>Eukaryota</taxon>
        <taxon>Fungi</taxon>
        <taxon>Dikarya</taxon>
        <taxon>Ascomycota</taxon>
        <taxon>Pezizomycotina</taxon>
        <taxon>Dothideomycetes</taxon>
        <taxon>Pleosporomycetidae</taxon>
        <taxon>Mytilinidiales</taxon>
        <taxon>Mytilinidiaceae</taxon>
        <taxon>Lophium</taxon>
    </lineage>
</organism>
<evidence type="ECO:0000256" key="2">
    <source>
        <dbReference type="ARBA" id="ARBA00023043"/>
    </source>
</evidence>
<proteinExistence type="predicted"/>
<dbReference type="Proteomes" id="UP000799750">
    <property type="component" value="Unassembled WGS sequence"/>
</dbReference>
<name>A0A6A6QV35_9PEZI</name>
<evidence type="ECO:0000256" key="1">
    <source>
        <dbReference type="ARBA" id="ARBA00022737"/>
    </source>
</evidence>
<dbReference type="PANTHER" id="PTHR24171">
    <property type="entry name" value="ANKYRIN REPEAT DOMAIN-CONTAINING PROTEIN 39-RELATED"/>
    <property type="match status" value="1"/>
</dbReference>
<keyword evidence="2 3" id="KW-0040">ANK repeat</keyword>
<sequence>MEVIQILLENGGDPNGVVGIYSGTYRSRALQYAIETEELPKVEQLKGADVNEPPASRAGGTALRLAAIGGYTGTALLLLEHGADVNAAPSMMEGRMAFEAAAENGRIEMILLLVQKGADLLSIESAQYKRPLDFEENSGQIAVCNMVQRLYETKLSEEQLQRMFLPDGQETKIVHETEVDESEIFSNWVSFSPRP</sequence>